<dbReference type="Pfam" id="PF13392">
    <property type="entry name" value="HNH_3"/>
    <property type="match status" value="1"/>
</dbReference>
<gene>
    <name evidence="2" type="ordered locus">Daci_4092</name>
</gene>
<keyword evidence="3" id="KW-1185">Reference proteome</keyword>
<evidence type="ECO:0000259" key="1">
    <source>
        <dbReference type="Pfam" id="PF13392"/>
    </source>
</evidence>
<evidence type="ECO:0000313" key="2">
    <source>
        <dbReference type="EMBL" id="ABX36723.1"/>
    </source>
</evidence>
<dbReference type="AlphaFoldDB" id="A9C0F7"/>
<dbReference type="Gene3D" id="3.30.730.10">
    <property type="entry name" value="AP2/ERF domain"/>
    <property type="match status" value="1"/>
</dbReference>
<organism evidence="2 3">
    <name type="scientific">Delftia acidovorans (strain DSM 14801 / SPH-1)</name>
    <dbReference type="NCBI Taxonomy" id="398578"/>
    <lineage>
        <taxon>Bacteria</taxon>
        <taxon>Pseudomonadati</taxon>
        <taxon>Pseudomonadota</taxon>
        <taxon>Betaproteobacteria</taxon>
        <taxon>Burkholderiales</taxon>
        <taxon>Comamonadaceae</taxon>
        <taxon>Delftia</taxon>
    </lineage>
</organism>
<feature type="domain" description="HNH nuclease" evidence="1">
    <location>
        <begin position="73"/>
        <end position="116"/>
    </location>
</feature>
<name>A9C0F7_DELAS</name>
<reference evidence="3" key="2">
    <citation type="submission" date="2007-11" db="EMBL/GenBank/DDBJ databases">
        <title>Complete sequence of Delftia acidovorans DSM 14801 / SPH-1.</title>
        <authorList>
            <person name="Copeland A."/>
            <person name="Lucas S."/>
            <person name="Lapidus A."/>
            <person name="Barry K."/>
            <person name="Glavina del Rio T."/>
            <person name="Dalin E."/>
            <person name="Tice H."/>
            <person name="Pitluck S."/>
            <person name="Lowry S."/>
            <person name="Clum A."/>
            <person name="Schmutz J."/>
            <person name="Larimer F."/>
            <person name="Land M."/>
            <person name="Hauser L."/>
            <person name="Kyrpides N."/>
            <person name="Kim E."/>
            <person name="Schleheck D."/>
            <person name="Richardson P."/>
        </authorList>
    </citation>
    <scope>NUCLEOTIDE SEQUENCE [LARGE SCALE GENOMIC DNA]</scope>
    <source>
        <strain evidence="3">DSM 14801 / SPH-1</strain>
    </source>
</reference>
<dbReference type="Gene3D" id="3.90.75.20">
    <property type="match status" value="1"/>
</dbReference>
<dbReference type="SUPFAM" id="SSF54060">
    <property type="entry name" value="His-Me finger endonucleases"/>
    <property type="match status" value="1"/>
</dbReference>
<sequence>MAARILPTPEQLRELLRYEPDTGKLFWKERGLDFSRCKSQQQRWNTRHAGKEALTSINNSGYRNGHVLNSAVLAHRVIWAMETGKWPDVDIDHKSGDRLDNRWSNLRQATKLQNARNKAKTKGTTFGLKGVAAVAGSLRFQARISVLGKLLYLGIFDTAEAAHAAYCEAAKKYHGEFARTE</sequence>
<accession>A9C0F7</accession>
<evidence type="ECO:0000313" key="3">
    <source>
        <dbReference type="Proteomes" id="UP000000784"/>
    </source>
</evidence>
<dbReference type="GeneID" id="24115523"/>
<dbReference type="InterPro" id="IPR003615">
    <property type="entry name" value="HNH_nuc"/>
</dbReference>
<dbReference type="InterPro" id="IPR044925">
    <property type="entry name" value="His-Me_finger_sf"/>
</dbReference>
<dbReference type="RefSeq" id="WP_012205915.1">
    <property type="nucleotide sequence ID" value="NC_010002.1"/>
</dbReference>
<dbReference type="InterPro" id="IPR036955">
    <property type="entry name" value="AP2/ERF_dom_sf"/>
</dbReference>
<dbReference type="GO" id="GO:0003677">
    <property type="term" value="F:DNA binding"/>
    <property type="evidence" value="ECO:0007669"/>
    <property type="project" value="InterPro"/>
</dbReference>
<reference evidence="2 3" key="1">
    <citation type="journal article" date="2004" name="Appl. Environ. Microbiol.">
        <title>Mineralization of individual congeners of linear alkylbenzenesulfonate by defined pairs of heterotrophic bacteria.</title>
        <authorList>
            <person name="Schleheck D."/>
            <person name="Knepper T.P."/>
            <person name="Fischer K."/>
            <person name="Cook A.M."/>
        </authorList>
    </citation>
    <scope>NUCLEOTIDE SEQUENCE [LARGE SCALE GENOMIC DNA]</scope>
    <source>
        <strain evidence="3">DSM 14801 / SPH-1</strain>
    </source>
</reference>
<proteinExistence type="predicted"/>
<dbReference type="STRING" id="398578.Daci_4092"/>
<dbReference type="InterPro" id="IPR016177">
    <property type="entry name" value="DNA-bd_dom_sf"/>
</dbReference>
<dbReference type="GO" id="GO:0003700">
    <property type="term" value="F:DNA-binding transcription factor activity"/>
    <property type="evidence" value="ECO:0007669"/>
    <property type="project" value="InterPro"/>
</dbReference>
<dbReference type="HOGENOM" id="CLU_095318_1_0_4"/>
<dbReference type="SUPFAM" id="SSF54171">
    <property type="entry name" value="DNA-binding domain"/>
    <property type="match status" value="1"/>
</dbReference>
<dbReference type="EMBL" id="CP000884">
    <property type="protein sequence ID" value="ABX36723.1"/>
    <property type="molecule type" value="Genomic_DNA"/>
</dbReference>
<dbReference type="eggNOG" id="ENOG50330U8">
    <property type="taxonomic scope" value="Bacteria"/>
</dbReference>
<protein>
    <submittedName>
        <fullName evidence="2">Pathogenesis-related transcriptional factor and ERF protein</fullName>
    </submittedName>
</protein>
<dbReference type="Proteomes" id="UP000000784">
    <property type="component" value="Chromosome"/>
</dbReference>
<dbReference type="KEGG" id="dac:Daci_4092"/>